<feature type="domain" description="DUF4440" evidence="1">
    <location>
        <begin position="5"/>
        <end position="90"/>
    </location>
</feature>
<protein>
    <submittedName>
        <fullName evidence="2">Nuclear transport factor 2 family protein</fullName>
    </submittedName>
</protein>
<accession>A0ABS1KV35</accession>
<gene>
    <name evidence="2" type="ORF">JI741_18990</name>
</gene>
<dbReference type="Proteomes" id="UP000613030">
    <property type="component" value="Unassembled WGS sequence"/>
</dbReference>
<evidence type="ECO:0000313" key="2">
    <source>
        <dbReference type="EMBL" id="MBL0743326.1"/>
    </source>
</evidence>
<evidence type="ECO:0000259" key="1">
    <source>
        <dbReference type="Pfam" id="PF14534"/>
    </source>
</evidence>
<keyword evidence="3" id="KW-1185">Reference proteome</keyword>
<dbReference type="SUPFAM" id="SSF54427">
    <property type="entry name" value="NTF2-like"/>
    <property type="match status" value="1"/>
</dbReference>
<dbReference type="InterPro" id="IPR027843">
    <property type="entry name" value="DUF4440"/>
</dbReference>
<dbReference type="EMBL" id="JAERRB010000006">
    <property type="protein sequence ID" value="MBL0743326.1"/>
    <property type="molecule type" value="Genomic_DNA"/>
</dbReference>
<proteinExistence type="predicted"/>
<dbReference type="Gene3D" id="3.10.450.50">
    <property type="match status" value="1"/>
</dbReference>
<name>A0ABS1KV35_9BACT</name>
<dbReference type="Pfam" id="PF14534">
    <property type="entry name" value="DUF4440"/>
    <property type="match status" value="1"/>
</dbReference>
<organism evidence="2 3">
    <name type="scientific">Chryseolinea lacunae</name>
    <dbReference type="NCBI Taxonomy" id="2801331"/>
    <lineage>
        <taxon>Bacteria</taxon>
        <taxon>Pseudomonadati</taxon>
        <taxon>Bacteroidota</taxon>
        <taxon>Cytophagia</taxon>
        <taxon>Cytophagales</taxon>
        <taxon>Fulvivirgaceae</taxon>
        <taxon>Chryseolinea</taxon>
    </lineage>
</organism>
<sequence length="121" mass="12893">MENKIIGVIEAYVAALTHRDVVGMSTLLHAQFSVITNASTAGRTSFLSKGDYLALIETNKAGGDTYVIADVSVQVMGPTAVASYTLQGKQTVMHVFLQLVQEGETWSVVSNMPFVTACAHA</sequence>
<reference evidence="2 3" key="1">
    <citation type="submission" date="2021-01" db="EMBL/GenBank/DDBJ databases">
        <title>Chryseolinea sp. Jin1 Genome sequencing and assembly.</title>
        <authorList>
            <person name="Kim I."/>
        </authorList>
    </citation>
    <scope>NUCLEOTIDE SEQUENCE [LARGE SCALE GENOMIC DNA]</scope>
    <source>
        <strain evidence="2 3">Jin1</strain>
    </source>
</reference>
<evidence type="ECO:0000313" key="3">
    <source>
        <dbReference type="Proteomes" id="UP000613030"/>
    </source>
</evidence>
<dbReference type="RefSeq" id="WP_202012569.1">
    <property type="nucleotide sequence ID" value="NZ_JAERRB010000006.1"/>
</dbReference>
<comment type="caution">
    <text evidence="2">The sequence shown here is derived from an EMBL/GenBank/DDBJ whole genome shotgun (WGS) entry which is preliminary data.</text>
</comment>
<dbReference type="InterPro" id="IPR032710">
    <property type="entry name" value="NTF2-like_dom_sf"/>
</dbReference>